<organism evidence="1 2">
    <name type="scientific">Mucilaginibacter humi</name>
    <dbReference type="NCBI Taxonomy" id="2732510"/>
    <lineage>
        <taxon>Bacteria</taxon>
        <taxon>Pseudomonadati</taxon>
        <taxon>Bacteroidota</taxon>
        <taxon>Sphingobacteriia</taxon>
        <taxon>Sphingobacteriales</taxon>
        <taxon>Sphingobacteriaceae</taxon>
        <taxon>Mucilaginibacter</taxon>
    </lineage>
</organism>
<reference evidence="1 2" key="1">
    <citation type="submission" date="2020-05" db="EMBL/GenBank/DDBJ databases">
        <authorList>
            <person name="Khan S.A."/>
            <person name="Jeon C.O."/>
            <person name="Chun B.H."/>
        </authorList>
    </citation>
    <scope>NUCLEOTIDE SEQUENCE [LARGE SCALE GENOMIC DNA]</scope>
    <source>
        <strain evidence="1 2">S1162</strain>
    </source>
</reference>
<evidence type="ECO:0000313" key="1">
    <source>
        <dbReference type="EMBL" id="NNU34365.1"/>
    </source>
</evidence>
<gene>
    <name evidence="1" type="ORF">HK413_09845</name>
</gene>
<proteinExistence type="predicted"/>
<keyword evidence="2" id="KW-1185">Reference proteome</keyword>
<comment type="caution">
    <text evidence="1">The sequence shown here is derived from an EMBL/GenBank/DDBJ whole genome shotgun (WGS) entry which is preliminary data.</text>
</comment>
<evidence type="ECO:0000313" key="2">
    <source>
        <dbReference type="Proteomes" id="UP000566071"/>
    </source>
</evidence>
<dbReference type="Gene3D" id="2.60.40.1930">
    <property type="match status" value="1"/>
</dbReference>
<sequence length="431" mass="48327">MNYKKILLTLVLLSTILNLLAQRSNGYLATPDKDLLRIKAPLDSFNRRLPVEKVYLHTDKPYYNIGDTLWFKAYLLDGVNLTASKLSGLLYVELDDDSAQMVRRISIPIKEGLGWAQMPLVKNIFHEGGYTLRAYTNWMQNFGEDYVFSQRFYLGVPAQDARLVKSAATISRTNNKDQLNVELKLRKADKFSSAVGIKKVEVRIYDQDHYIYKEELQTGIDGSLRFSHVLKERADSRRIRLQLTSLEPTDNNKVVQVPLPINRNQNIDLQFLPEGGSLVAGLTSIVGFKALAEDGHGISVLGDIYNGRGDKVATFTTIHDGMGSFEFTPKAGEVYTARLSQPVGKSFDLPKISPNGTVMHVVNTEQGNTVKVSLKGLASLPADSAYFLIGTSRGQIYYSQKVELSRGELMINKRLFPSGIARLTFLKTKRH</sequence>
<accession>A0ABX1W726</accession>
<name>A0ABX1W726_9SPHI</name>
<protein>
    <recommendedName>
        <fullName evidence="3">Macroglobulin domain-containing protein</fullName>
    </recommendedName>
</protein>
<dbReference type="Proteomes" id="UP000566071">
    <property type="component" value="Unassembled WGS sequence"/>
</dbReference>
<dbReference type="EMBL" id="JABFCR010000043">
    <property type="protein sequence ID" value="NNU34365.1"/>
    <property type="molecule type" value="Genomic_DNA"/>
</dbReference>
<evidence type="ECO:0008006" key="3">
    <source>
        <dbReference type="Google" id="ProtNLM"/>
    </source>
</evidence>
<dbReference type="RefSeq" id="WP_175270045.1">
    <property type="nucleotide sequence ID" value="NZ_JABFCR010000043.1"/>
</dbReference>